<dbReference type="Gene3D" id="1.10.443.10">
    <property type="entry name" value="Intergrase catalytic core"/>
    <property type="match status" value="1"/>
</dbReference>
<dbReference type="InterPro" id="IPR010998">
    <property type="entry name" value="Integrase_recombinase_N"/>
</dbReference>
<organism evidence="9 10">
    <name type="scientific">Nonomuraea spiralis</name>
    <dbReference type="NCBI Taxonomy" id="46182"/>
    <lineage>
        <taxon>Bacteria</taxon>
        <taxon>Bacillati</taxon>
        <taxon>Actinomycetota</taxon>
        <taxon>Actinomycetes</taxon>
        <taxon>Streptosporangiales</taxon>
        <taxon>Streptosporangiaceae</taxon>
        <taxon>Nonomuraea</taxon>
    </lineage>
</organism>
<evidence type="ECO:0000256" key="1">
    <source>
        <dbReference type="ARBA" id="ARBA00008857"/>
    </source>
</evidence>
<dbReference type="Pfam" id="PF14659">
    <property type="entry name" value="Phage_int_SAM_3"/>
    <property type="match status" value="1"/>
</dbReference>
<dbReference type="Proteomes" id="UP001589647">
    <property type="component" value="Unassembled WGS sequence"/>
</dbReference>
<dbReference type="InterPro" id="IPR044068">
    <property type="entry name" value="CB"/>
</dbReference>
<evidence type="ECO:0000313" key="9">
    <source>
        <dbReference type="EMBL" id="MFB9206496.1"/>
    </source>
</evidence>
<evidence type="ECO:0000256" key="4">
    <source>
        <dbReference type="ARBA" id="ARBA00023172"/>
    </source>
</evidence>
<evidence type="ECO:0000256" key="2">
    <source>
        <dbReference type="ARBA" id="ARBA00022908"/>
    </source>
</evidence>
<dbReference type="InterPro" id="IPR050808">
    <property type="entry name" value="Phage_Integrase"/>
</dbReference>
<comment type="similarity">
    <text evidence="1">Belongs to the 'phage' integrase family.</text>
</comment>
<proteinExistence type="inferred from homology"/>
<evidence type="ECO:0000259" key="8">
    <source>
        <dbReference type="PROSITE" id="PS51900"/>
    </source>
</evidence>
<dbReference type="SUPFAM" id="SSF56349">
    <property type="entry name" value="DNA breaking-rejoining enzymes"/>
    <property type="match status" value="1"/>
</dbReference>
<feature type="domain" description="Core-binding (CB)" evidence="8">
    <location>
        <begin position="79"/>
        <end position="158"/>
    </location>
</feature>
<dbReference type="Pfam" id="PF00589">
    <property type="entry name" value="Phage_integrase"/>
    <property type="match status" value="1"/>
</dbReference>
<evidence type="ECO:0000256" key="5">
    <source>
        <dbReference type="PROSITE-ProRule" id="PRU01248"/>
    </source>
</evidence>
<dbReference type="InterPro" id="IPR004107">
    <property type="entry name" value="Integrase_SAM-like_N"/>
</dbReference>
<keyword evidence="10" id="KW-1185">Reference proteome</keyword>
<evidence type="ECO:0000256" key="3">
    <source>
        <dbReference type="ARBA" id="ARBA00023125"/>
    </source>
</evidence>
<dbReference type="PROSITE" id="PS51898">
    <property type="entry name" value="TYR_RECOMBINASE"/>
    <property type="match status" value="1"/>
</dbReference>
<dbReference type="InterPro" id="IPR011010">
    <property type="entry name" value="DNA_brk_join_enz"/>
</dbReference>
<dbReference type="Gene3D" id="1.10.150.130">
    <property type="match status" value="1"/>
</dbReference>
<keyword evidence="4" id="KW-0233">DNA recombination</keyword>
<dbReference type="InterPro" id="IPR002104">
    <property type="entry name" value="Integrase_catalytic"/>
</dbReference>
<gene>
    <name evidence="9" type="ORF">ACFFV7_35230</name>
</gene>
<sequence>MAFVKDLWTKTVRDQDGKPRKVRTTRYGKGKRWLAVWVDPEGKECSTAYDRKADAERKIATMGADIARGDYIDPNAGKVLFADLAERWLASRIVDPSTKIRYEYIHRLHVAPTYAKRQVKSIKPSQIQAWISDLSSRFETSTVQTAFLVLQGILDLAVADEAIKRSPAKSPIVQVPKRVSEEITAWSDERVHALIDAHPALFRLLPMLGAACGLRQGELFGLALEDVDFEERLLRVRRQIKKLGTDHVFALPKNDRERAVPLPEWAAEAIKRHVSTHPPLTCSLPWEKTDGKLRTHNLLFRWTDDRFIKARSYSETVWKPALVQAGVIPAPDKDGRQRSRYATSRKEGLHQLRHYYASVMLAGGVSVKELAEYLGHADPGFTLRVYAHMMPGSHDRARSAIDDRLFRPRGVSHGTGTEQ</sequence>
<evidence type="ECO:0000256" key="6">
    <source>
        <dbReference type="SAM" id="MobiDB-lite"/>
    </source>
</evidence>
<feature type="region of interest" description="Disordered" evidence="6">
    <location>
        <begin position="399"/>
        <end position="419"/>
    </location>
</feature>
<comment type="caution">
    <text evidence="9">The sequence shown here is derived from an EMBL/GenBank/DDBJ whole genome shotgun (WGS) entry which is preliminary data.</text>
</comment>
<dbReference type="PROSITE" id="PS51900">
    <property type="entry name" value="CB"/>
    <property type="match status" value="1"/>
</dbReference>
<dbReference type="PANTHER" id="PTHR30629">
    <property type="entry name" value="PROPHAGE INTEGRASE"/>
    <property type="match status" value="1"/>
</dbReference>
<protein>
    <submittedName>
        <fullName evidence="9">Tyrosine-type recombinase/integrase</fullName>
    </submittedName>
</protein>
<keyword evidence="2" id="KW-0229">DNA integration</keyword>
<reference evidence="9 10" key="1">
    <citation type="submission" date="2024-09" db="EMBL/GenBank/DDBJ databases">
        <authorList>
            <person name="Sun Q."/>
            <person name="Mori K."/>
        </authorList>
    </citation>
    <scope>NUCLEOTIDE SEQUENCE [LARGE SCALE GENOMIC DNA]</scope>
    <source>
        <strain evidence="9 10">CCM 3426</strain>
    </source>
</reference>
<feature type="domain" description="Tyr recombinase" evidence="7">
    <location>
        <begin position="181"/>
        <end position="402"/>
    </location>
</feature>
<dbReference type="CDD" id="cd01189">
    <property type="entry name" value="INT_ICEBs1_C_like"/>
    <property type="match status" value="1"/>
</dbReference>
<dbReference type="PANTHER" id="PTHR30629:SF2">
    <property type="entry name" value="PROPHAGE INTEGRASE INTS-RELATED"/>
    <property type="match status" value="1"/>
</dbReference>
<dbReference type="EMBL" id="JBHMEI010000037">
    <property type="protein sequence ID" value="MFB9206496.1"/>
    <property type="molecule type" value="Genomic_DNA"/>
</dbReference>
<accession>A0ABV5IPM1</accession>
<dbReference type="InterPro" id="IPR013762">
    <property type="entry name" value="Integrase-like_cat_sf"/>
</dbReference>
<name>A0ABV5IPM1_9ACTN</name>
<keyword evidence="3 5" id="KW-0238">DNA-binding</keyword>
<dbReference type="RefSeq" id="WP_189651143.1">
    <property type="nucleotide sequence ID" value="NZ_BMRC01000017.1"/>
</dbReference>
<evidence type="ECO:0000313" key="10">
    <source>
        <dbReference type="Proteomes" id="UP001589647"/>
    </source>
</evidence>
<evidence type="ECO:0000259" key="7">
    <source>
        <dbReference type="PROSITE" id="PS51898"/>
    </source>
</evidence>